<name>A0ACC0MGE1_RHOML</name>
<gene>
    <name evidence="1" type="ORF">RHMOL_Rhmol09G0237500</name>
</gene>
<accession>A0ACC0MGE1</accession>
<protein>
    <submittedName>
        <fullName evidence="1">Uncharacterized protein</fullName>
    </submittedName>
</protein>
<dbReference type="EMBL" id="CM046396">
    <property type="protein sequence ID" value="KAI8540123.1"/>
    <property type="molecule type" value="Genomic_DNA"/>
</dbReference>
<reference evidence="1" key="1">
    <citation type="submission" date="2022-02" db="EMBL/GenBank/DDBJ databases">
        <title>Plant Genome Project.</title>
        <authorList>
            <person name="Zhang R.-G."/>
        </authorList>
    </citation>
    <scope>NUCLEOTIDE SEQUENCE</scope>
    <source>
        <strain evidence="1">AT1</strain>
    </source>
</reference>
<sequence length="68" mass="7821">MEVELWRRCCSVGGAIEGESVLDSYPPIEIRYRGGGGEIRRRQRMKMGANRRRRVRTGMEMKHVLEGG</sequence>
<keyword evidence="2" id="KW-1185">Reference proteome</keyword>
<evidence type="ECO:0000313" key="2">
    <source>
        <dbReference type="Proteomes" id="UP001062846"/>
    </source>
</evidence>
<dbReference type="Proteomes" id="UP001062846">
    <property type="component" value="Chromosome 9"/>
</dbReference>
<evidence type="ECO:0000313" key="1">
    <source>
        <dbReference type="EMBL" id="KAI8540123.1"/>
    </source>
</evidence>
<proteinExistence type="predicted"/>
<comment type="caution">
    <text evidence="1">The sequence shown here is derived from an EMBL/GenBank/DDBJ whole genome shotgun (WGS) entry which is preliminary data.</text>
</comment>
<organism evidence="1 2">
    <name type="scientific">Rhododendron molle</name>
    <name type="common">Chinese azalea</name>
    <name type="synonym">Azalea mollis</name>
    <dbReference type="NCBI Taxonomy" id="49168"/>
    <lineage>
        <taxon>Eukaryota</taxon>
        <taxon>Viridiplantae</taxon>
        <taxon>Streptophyta</taxon>
        <taxon>Embryophyta</taxon>
        <taxon>Tracheophyta</taxon>
        <taxon>Spermatophyta</taxon>
        <taxon>Magnoliopsida</taxon>
        <taxon>eudicotyledons</taxon>
        <taxon>Gunneridae</taxon>
        <taxon>Pentapetalae</taxon>
        <taxon>asterids</taxon>
        <taxon>Ericales</taxon>
        <taxon>Ericaceae</taxon>
        <taxon>Ericoideae</taxon>
        <taxon>Rhodoreae</taxon>
        <taxon>Rhododendron</taxon>
    </lineage>
</organism>